<reference evidence="8 9" key="1">
    <citation type="submission" date="2019-03" db="EMBL/GenBank/DDBJ databases">
        <title>Sequencing the genomes of 1000 actinobacteria strains.</title>
        <authorList>
            <person name="Klenk H.-P."/>
        </authorList>
    </citation>
    <scope>NUCLEOTIDE SEQUENCE [LARGE SCALE GENOMIC DNA]</scope>
    <source>
        <strain evidence="8 9">DSM 43805</strain>
    </source>
</reference>
<sequence>MRLLRRMRVTTRLMAYSLLLALSVGALWIAAEWSANSTRDTAAALALSQARVDAAQQLKFRVTDVSGWQAGYAFNIVRGAPGATTDSAPERSAFLAAMDSFLKELDDMAALPLTPGEEADVATIRSGFQRFQELDDRVIAGYRAGTPAGVAQANHLVAGPGLDLYAVIAGGVDRLLATAREQEAVAHQEAEDTADRTSGVATLVGSLSLFFAVVLTILISLSILRPLSALQDRLADIAEGDGDLTKRLETTGHDQFTDVSRSFNTFVDKIATAVRGIRDSANAVAQASEKLTRTAIQIMVDAKATSRQSGEVVLAADEVAANVRTVAASTSSMGGSLQTITSTAGEVGRVCEQSVRAARTTQEVVGRLTTSSRQIGDIVKVISAIAQQTNLLALNATIEASRAGESGKGFAVVAGEVKKLAQEAEAATEDITAKVQDIQQDTAMAAEAVGEIVETTGRLGSFQSTISAAVREQAAATDEISDHITDSTTSSADIAASIATISTGAQTTTDGVIDIRDATQELSRLSNGLQALVGQFKI</sequence>
<dbReference type="PROSITE" id="PS50885">
    <property type="entry name" value="HAMP"/>
    <property type="match status" value="1"/>
</dbReference>
<dbReference type="SMART" id="SM00283">
    <property type="entry name" value="MA"/>
    <property type="match status" value="1"/>
</dbReference>
<comment type="similarity">
    <text evidence="4">Belongs to the methyl-accepting chemotaxis (MCP) protein family.</text>
</comment>
<evidence type="ECO:0000256" key="1">
    <source>
        <dbReference type="ARBA" id="ARBA00022692"/>
    </source>
</evidence>
<feature type="domain" description="Methyl-accepting transducer" evidence="6">
    <location>
        <begin position="280"/>
        <end position="516"/>
    </location>
</feature>
<evidence type="ECO:0000256" key="2">
    <source>
        <dbReference type="ARBA" id="ARBA00022989"/>
    </source>
</evidence>
<dbReference type="SUPFAM" id="SSF58104">
    <property type="entry name" value="Methyl-accepting chemotaxis protein (MCP) signaling domain"/>
    <property type="match status" value="1"/>
</dbReference>
<proteinExistence type="inferred from homology"/>
<keyword evidence="3 5" id="KW-0807">Transducer</keyword>
<dbReference type="PANTHER" id="PTHR32089">
    <property type="entry name" value="METHYL-ACCEPTING CHEMOTAXIS PROTEIN MCPB"/>
    <property type="match status" value="1"/>
</dbReference>
<name>A0A4R6JB51_9ACTN</name>
<dbReference type="EMBL" id="SNWR01000002">
    <property type="protein sequence ID" value="TDO32151.1"/>
    <property type="molecule type" value="Genomic_DNA"/>
</dbReference>
<evidence type="ECO:0000259" key="7">
    <source>
        <dbReference type="PROSITE" id="PS50885"/>
    </source>
</evidence>
<dbReference type="PROSITE" id="PS50111">
    <property type="entry name" value="CHEMOTAXIS_TRANSDUC_2"/>
    <property type="match status" value="1"/>
</dbReference>
<gene>
    <name evidence="8" type="ORF">C8E87_7597</name>
</gene>
<dbReference type="InterPro" id="IPR003660">
    <property type="entry name" value="HAMP_dom"/>
</dbReference>
<evidence type="ECO:0000313" key="8">
    <source>
        <dbReference type="EMBL" id="TDO32151.1"/>
    </source>
</evidence>
<protein>
    <submittedName>
        <fullName evidence="8">Methyl-accepting chemotaxis protein</fullName>
    </submittedName>
</protein>
<dbReference type="Pfam" id="PF00015">
    <property type="entry name" value="MCPsignal"/>
    <property type="match status" value="1"/>
</dbReference>
<dbReference type="InterPro" id="IPR004089">
    <property type="entry name" value="MCPsignal_dom"/>
</dbReference>
<keyword evidence="1" id="KW-0812">Transmembrane</keyword>
<dbReference type="Gene3D" id="1.10.287.950">
    <property type="entry name" value="Methyl-accepting chemotaxis protein"/>
    <property type="match status" value="1"/>
</dbReference>
<evidence type="ECO:0000313" key="9">
    <source>
        <dbReference type="Proteomes" id="UP000294901"/>
    </source>
</evidence>
<dbReference type="Pfam" id="PF00672">
    <property type="entry name" value="HAMP"/>
    <property type="match status" value="1"/>
</dbReference>
<dbReference type="SMART" id="SM00304">
    <property type="entry name" value="HAMP"/>
    <property type="match status" value="1"/>
</dbReference>
<keyword evidence="2" id="KW-1133">Transmembrane helix</keyword>
<evidence type="ECO:0000256" key="3">
    <source>
        <dbReference type="ARBA" id="ARBA00023224"/>
    </source>
</evidence>
<dbReference type="GO" id="GO:0007165">
    <property type="term" value="P:signal transduction"/>
    <property type="evidence" value="ECO:0007669"/>
    <property type="project" value="UniProtKB-KW"/>
</dbReference>
<dbReference type="GO" id="GO:0016020">
    <property type="term" value="C:membrane"/>
    <property type="evidence" value="ECO:0007669"/>
    <property type="project" value="InterPro"/>
</dbReference>
<evidence type="ECO:0000256" key="5">
    <source>
        <dbReference type="PROSITE-ProRule" id="PRU00284"/>
    </source>
</evidence>
<evidence type="ECO:0000256" key="4">
    <source>
        <dbReference type="ARBA" id="ARBA00029447"/>
    </source>
</evidence>
<keyword evidence="9" id="KW-1185">Reference proteome</keyword>
<feature type="domain" description="HAMP" evidence="7">
    <location>
        <begin position="221"/>
        <end position="275"/>
    </location>
</feature>
<comment type="caution">
    <text evidence="8">The sequence shown here is derived from an EMBL/GenBank/DDBJ whole genome shotgun (WGS) entry which is preliminary data.</text>
</comment>
<dbReference type="PANTHER" id="PTHR32089:SF112">
    <property type="entry name" value="LYSOZYME-LIKE PROTEIN-RELATED"/>
    <property type="match status" value="1"/>
</dbReference>
<dbReference type="CDD" id="cd06225">
    <property type="entry name" value="HAMP"/>
    <property type="match status" value="1"/>
</dbReference>
<dbReference type="AlphaFoldDB" id="A0A4R6JB51"/>
<evidence type="ECO:0000259" key="6">
    <source>
        <dbReference type="PROSITE" id="PS50111"/>
    </source>
</evidence>
<keyword evidence="2" id="KW-0472">Membrane</keyword>
<dbReference type="Proteomes" id="UP000294901">
    <property type="component" value="Unassembled WGS sequence"/>
</dbReference>
<organism evidence="8 9">
    <name type="scientific">Paractinoplanes brasiliensis</name>
    <dbReference type="NCBI Taxonomy" id="52695"/>
    <lineage>
        <taxon>Bacteria</taxon>
        <taxon>Bacillati</taxon>
        <taxon>Actinomycetota</taxon>
        <taxon>Actinomycetes</taxon>
        <taxon>Micromonosporales</taxon>
        <taxon>Micromonosporaceae</taxon>
        <taxon>Paractinoplanes</taxon>
    </lineage>
</organism>
<accession>A0A4R6JB51</accession>